<dbReference type="Proteomes" id="UP000770661">
    <property type="component" value="Unassembled WGS sequence"/>
</dbReference>
<gene>
    <name evidence="1" type="ORF">GWK47_001788</name>
</gene>
<keyword evidence="2" id="KW-1185">Reference proteome</keyword>
<organism evidence="1 2">
    <name type="scientific">Chionoecetes opilio</name>
    <name type="common">Atlantic snow crab</name>
    <name type="synonym">Cancer opilio</name>
    <dbReference type="NCBI Taxonomy" id="41210"/>
    <lineage>
        <taxon>Eukaryota</taxon>
        <taxon>Metazoa</taxon>
        <taxon>Ecdysozoa</taxon>
        <taxon>Arthropoda</taxon>
        <taxon>Crustacea</taxon>
        <taxon>Multicrustacea</taxon>
        <taxon>Malacostraca</taxon>
        <taxon>Eumalacostraca</taxon>
        <taxon>Eucarida</taxon>
        <taxon>Decapoda</taxon>
        <taxon>Pleocyemata</taxon>
        <taxon>Brachyura</taxon>
        <taxon>Eubrachyura</taxon>
        <taxon>Majoidea</taxon>
        <taxon>Majidae</taxon>
        <taxon>Chionoecetes</taxon>
    </lineage>
</organism>
<sequence length="113" mass="12709">MEGGHPPYCDDCLVPLTGAAFAGRVPSLGDLRVQFLSRCRGFGTVLTVSPWHWERGVSLRDMKSIHLLRRLAFSTSYDLEKWLILVTTGGGYHQLWGDYHKPGREAKSGFPEF</sequence>
<dbReference type="AlphaFoldDB" id="A0A8J4Y2R7"/>
<name>A0A8J4Y2R7_CHIOP</name>
<dbReference type="EMBL" id="JACEEZ010021272">
    <property type="protein sequence ID" value="KAG0713630.1"/>
    <property type="molecule type" value="Genomic_DNA"/>
</dbReference>
<evidence type="ECO:0000313" key="2">
    <source>
        <dbReference type="Proteomes" id="UP000770661"/>
    </source>
</evidence>
<protein>
    <submittedName>
        <fullName evidence="1">Uncharacterized protein</fullName>
    </submittedName>
</protein>
<evidence type="ECO:0000313" key="1">
    <source>
        <dbReference type="EMBL" id="KAG0713630.1"/>
    </source>
</evidence>
<reference evidence="1" key="1">
    <citation type="submission" date="2020-07" db="EMBL/GenBank/DDBJ databases">
        <title>The High-quality genome of the commercially important snow crab, Chionoecetes opilio.</title>
        <authorList>
            <person name="Jeong J.-H."/>
            <person name="Ryu S."/>
        </authorList>
    </citation>
    <scope>NUCLEOTIDE SEQUENCE</scope>
    <source>
        <strain evidence="1">MADBK_172401_WGS</strain>
        <tissue evidence="1">Digestive gland</tissue>
    </source>
</reference>
<accession>A0A8J4Y2R7</accession>
<comment type="caution">
    <text evidence="1">The sequence shown here is derived from an EMBL/GenBank/DDBJ whole genome shotgun (WGS) entry which is preliminary data.</text>
</comment>
<proteinExistence type="predicted"/>